<accession>G7WR30</accession>
<dbReference type="InterPro" id="IPR011060">
    <property type="entry name" value="RibuloseP-bd_barrel"/>
</dbReference>
<sequence>MTSEVVRQILAETEARRSEMPSLASPIRVADPRDLPGRARALRSRGISPIIAEIKPRILKRPLLSEEVATIAQRYEADAGCGISVLTQPTYFLGSPENARVARRSSALPILRKDFILDERQLDEVATDLVLLIAAFSSPLEGLVEAALARDLEPLVEVHTEAELDLALKTEARIVGINNRDLSTLKVSLATFEGLGPLAKNSGLFVVAESGVETRRDVLRMEEAGADAILVGTSLMEEPGLLSVLNGTRSLRREDEGGDDQRYGS</sequence>
<comment type="catalytic activity">
    <reaction evidence="1">
        <text>1-(2-carboxyphenylamino)-1-deoxy-D-ribulose 5-phosphate + H(+) = (1S,2R)-1-C-(indol-3-yl)glycerol 3-phosphate + CO2 + H2O</text>
        <dbReference type="Rhea" id="RHEA:23476"/>
        <dbReference type="ChEBI" id="CHEBI:15377"/>
        <dbReference type="ChEBI" id="CHEBI:15378"/>
        <dbReference type="ChEBI" id="CHEBI:16526"/>
        <dbReference type="ChEBI" id="CHEBI:58613"/>
        <dbReference type="ChEBI" id="CHEBI:58866"/>
        <dbReference type="EC" id="4.1.1.48"/>
    </reaction>
</comment>
<proteinExistence type="predicted"/>
<evidence type="ECO:0000256" key="4">
    <source>
        <dbReference type="ARBA" id="ARBA00022605"/>
    </source>
</evidence>
<evidence type="ECO:0000256" key="8">
    <source>
        <dbReference type="ARBA" id="ARBA00023239"/>
    </source>
</evidence>
<comment type="pathway">
    <text evidence="2">Amino-acid biosynthesis; L-tryptophan biosynthesis; L-tryptophan from chorismate: step 4/5.</text>
</comment>
<dbReference type="GeneID" id="12511150"/>
<evidence type="ECO:0000256" key="7">
    <source>
        <dbReference type="ARBA" id="ARBA00023141"/>
    </source>
</evidence>
<dbReference type="UniPathway" id="UPA00035">
    <property type="reaction ID" value="UER00043"/>
</dbReference>
<evidence type="ECO:0000256" key="3">
    <source>
        <dbReference type="ARBA" id="ARBA00012362"/>
    </source>
</evidence>
<evidence type="ECO:0000313" key="11">
    <source>
        <dbReference type="Proteomes" id="UP000005877"/>
    </source>
</evidence>
<organism evidence="10 11">
    <name type="scientific">Methanothrix harundinacea (strain 6Ac)</name>
    <name type="common">Methanosaeta harundinacea</name>
    <dbReference type="NCBI Taxonomy" id="1110509"/>
    <lineage>
        <taxon>Archaea</taxon>
        <taxon>Methanobacteriati</taxon>
        <taxon>Methanobacteriota</taxon>
        <taxon>Stenosarchaea group</taxon>
        <taxon>Methanomicrobia</taxon>
        <taxon>Methanotrichales</taxon>
        <taxon>Methanotrichaceae</taxon>
        <taxon>Methanothrix</taxon>
    </lineage>
</organism>
<dbReference type="Pfam" id="PF00218">
    <property type="entry name" value="IGPS"/>
    <property type="match status" value="1"/>
</dbReference>
<dbReference type="Proteomes" id="UP000005877">
    <property type="component" value="Chromosome"/>
</dbReference>
<evidence type="ECO:0000259" key="9">
    <source>
        <dbReference type="Pfam" id="PF00218"/>
    </source>
</evidence>
<keyword evidence="7" id="KW-0057">Aromatic amino acid biosynthesis</keyword>
<keyword evidence="5" id="KW-0210">Decarboxylase</keyword>
<dbReference type="EC" id="4.1.1.48" evidence="3"/>
<dbReference type="HOGENOM" id="CLU_034247_2_1_2"/>
<dbReference type="InterPro" id="IPR013798">
    <property type="entry name" value="Indole-3-glycerol_P_synth_dom"/>
</dbReference>
<dbReference type="PATRIC" id="fig|1110509.7.peg.2192"/>
<dbReference type="KEGG" id="mhi:Mhar_1978"/>
<dbReference type="SUPFAM" id="SSF51366">
    <property type="entry name" value="Ribulose-phoshate binding barrel"/>
    <property type="match status" value="1"/>
</dbReference>
<reference evidence="10 11" key="1">
    <citation type="journal article" date="2012" name="PLoS ONE">
        <title>The genome characteristics and predicted function of methyl-group oxidation pathway in the obligate aceticlastic methanogens, Methanosaeta spp.</title>
        <authorList>
            <person name="Zhu J."/>
            <person name="Zheng H."/>
            <person name="Ai G."/>
            <person name="Zhang G."/>
            <person name="Liu D."/>
            <person name="Liu X."/>
            <person name="Dong X."/>
        </authorList>
    </citation>
    <scope>NUCLEOTIDE SEQUENCE [LARGE SCALE GENOMIC DNA]</scope>
    <source>
        <strain evidence="10 11">6Ac</strain>
    </source>
</reference>
<dbReference type="RefSeq" id="WP_014587510.1">
    <property type="nucleotide sequence ID" value="NC_017527.1"/>
</dbReference>
<name>G7WR30_METH6</name>
<dbReference type="EMBL" id="CP003117">
    <property type="protein sequence ID" value="AET65333.1"/>
    <property type="molecule type" value="Genomic_DNA"/>
</dbReference>
<dbReference type="GO" id="GO:0004640">
    <property type="term" value="F:phosphoribosylanthranilate isomerase activity"/>
    <property type="evidence" value="ECO:0007669"/>
    <property type="project" value="TreeGrafter"/>
</dbReference>
<dbReference type="InterPro" id="IPR013785">
    <property type="entry name" value="Aldolase_TIM"/>
</dbReference>
<evidence type="ECO:0000256" key="2">
    <source>
        <dbReference type="ARBA" id="ARBA00004696"/>
    </source>
</evidence>
<dbReference type="GO" id="GO:0004425">
    <property type="term" value="F:indole-3-glycerol-phosphate synthase activity"/>
    <property type="evidence" value="ECO:0007669"/>
    <property type="project" value="UniProtKB-EC"/>
</dbReference>
<evidence type="ECO:0000256" key="5">
    <source>
        <dbReference type="ARBA" id="ARBA00022793"/>
    </source>
</evidence>
<evidence type="ECO:0000256" key="1">
    <source>
        <dbReference type="ARBA" id="ARBA00001633"/>
    </source>
</evidence>
<keyword evidence="4" id="KW-0028">Amino-acid biosynthesis</keyword>
<dbReference type="AlphaFoldDB" id="G7WR30"/>
<evidence type="ECO:0000313" key="10">
    <source>
        <dbReference type="EMBL" id="AET65333.1"/>
    </source>
</evidence>
<evidence type="ECO:0000256" key="6">
    <source>
        <dbReference type="ARBA" id="ARBA00022822"/>
    </source>
</evidence>
<dbReference type="GO" id="GO:0000162">
    <property type="term" value="P:L-tryptophan biosynthetic process"/>
    <property type="evidence" value="ECO:0007669"/>
    <property type="project" value="UniProtKB-UniPathway"/>
</dbReference>
<dbReference type="PANTHER" id="PTHR22854">
    <property type="entry name" value="TRYPTOPHAN BIOSYNTHESIS PROTEIN"/>
    <property type="match status" value="1"/>
</dbReference>
<dbReference type="Gene3D" id="3.20.20.70">
    <property type="entry name" value="Aldolase class I"/>
    <property type="match status" value="1"/>
</dbReference>
<protein>
    <recommendedName>
        <fullName evidence="3">indole-3-glycerol-phosphate synthase</fullName>
        <ecNumber evidence="3">4.1.1.48</ecNumber>
    </recommendedName>
</protein>
<dbReference type="PANTHER" id="PTHR22854:SF2">
    <property type="entry name" value="INDOLE-3-GLYCEROL-PHOSPHATE SYNTHASE"/>
    <property type="match status" value="1"/>
</dbReference>
<keyword evidence="8" id="KW-0456">Lyase</keyword>
<keyword evidence="11" id="KW-1185">Reference proteome</keyword>
<dbReference type="CDD" id="cd00331">
    <property type="entry name" value="IGPS"/>
    <property type="match status" value="1"/>
</dbReference>
<dbReference type="InterPro" id="IPR045186">
    <property type="entry name" value="Indole-3-glycerol_P_synth"/>
</dbReference>
<gene>
    <name evidence="10" type="ordered locus">Mhar_1978</name>
</gene>
<keyword evidence="6" id="KW-0822">Tryptophan biosynthesis</keyword>
<dbReference type="STRING" id="1110509.Mhar_1978"/>
<feature type="domain" description="Indole-3-glycerol phosphate synthase" evidence="9">
    <location>
        <begin position="22"/>
        <end position="239"/>
    </location>
</feature>